<evidence type="ECO:0000256" key="3">
    <source>
        <dbReference type="ARBA" id="ARBA00006904"/>
    </source>
</evidence>
<comment type="caution">
    <text evidence="14">The sequence shown here is derived from an EMBL/GenBank/DDBJ whole genome shotgun (WGS) entry which is preliminary data.</text>
</comment>
<evidence type="ECO:0000256" key="12">
    <source>
        <dbReference type="RuleBase" id="RU004504"/>
    </source>
</evidence>
<accession>A0A812D0K6</accession>
<reference evidence="14" key="1">
    <citation type="submission" date="2021-01" db="EMBL/GenBank/DDBJ databases">
        <authorList>
            <person name="Li R."/>
            <person name="Bekaert M."/>
        </authorList>
    </citation>
    <scope>NUCLEOTIDE SEQUENCE</scope>
    <source>
        <strain evidence="14">Farmed</strain>
    </source>
</reference>
<evidence type="ECO:0000256" key="8">
    <source>
        <dbReference type="ARBA" id="ARBA00022898"/>
    </source>
</evidence>
<organism evidence="14 15">
    <name type="scientific">Acanthosepion pharaonis</name>
    <name type="common">Pharaoh cuttlefish</name>
    <name type="synonym">Sepia pharaonis</name>
    <dbReference type="NCBI Taxonomy" id="158019"/>
    <lineage>
        <taxon>Eukaryota</taxon>
        <taxon>Metazoa</taxon>
        <taxon>Spiralia</taxon>
        <taxon>Lophotrochozoa</taxon>
        <taxon>Mollusca</taxon>
        <taxon>Cephalopoda</taxon>
        <taxon>Coleoidea</taxon>
        <taxon>Decapodiformes</taxon>
        <taxon>Sepiida</taxon>
        <taxon>Sepiina</taxon>
        <taxon>Sepiidae</taxon>
        <taxon>Acanthosepion</taxon>
    </lineage>
</organism>
<dbReference type="GO" id="GO:0006564">
    <property type="term" value="P:L-serine biosynthetic process"/>
    <property type="evidence" value="ECO:0007669"/>
    <property type="project" value="UniProtKB-KW"/>
</dbReference>
<keyword evidence="15" id="KW-1185">Reference proteome</keyword>
<dbReference type="GO" id="GO:0004648">
    <property type="term" value="F:O-phospho-L-serine:2-oxoglutarate aminotransferase activity"/>
    <property type="evidence" value="ECO:0007669"/>
    <property type="project" value="UniProtKB-EC"/>
</dbReference>
<dbReference type="Pfam" id="PF00266">
    <property type="entry name" value="Aminotran_5"/>
    <property type="match status" value="1"/>
</dbReference>
<sequence>MSSNLLSRTFDVSKFGVIYAGAQKNLGMVGVTVVIVRDDLLTTVLPNCPSVLDYNVMVNYDSLLNTTPVFSIYVVGLMMKYIKENGGLEKMEENSRVKSEAVYSVIDQSDGFYRSIVDPKFRSRTNVVMRIGKGHENEALEKKFVEEAAKHNLISLKGHRSVGGIRVALYNGISVKDTEKLVEFMKEFQKQNS</sequence>
<evidence type="ECO:0000256" key="9">
    <source>
        <dbReference type="ARBA" id="ARBA00023299"/>
    </source>
</evidence>
<name>A0A812D0K6_ACAPH</name>
<comment type="catalytic activity">
    <reaction evidence="10">
        <text>4-(phosphooxy)-L-threonine + 2-oxoglutarate = (R)-3-hydroxy-2-oxo-4-phosphooxybutanoate + L-glutamate</text>
        <dbReference type="Rhea" id="RHEA:16573"/>
        <dbReference type="ChEBI" id="CHEBI:16810"/>
        <dbReference type="ChEBI" id="CHEBI:29985"/>
        <dbReference type="ChEBI" id="CHEBI:58452"/>
        <dbReference type="ChEBI" id="CHEBI:58538"/>
        <dbReference type="EC" id="2.6.1.52"/>
    </reaction>
</comment>
<protein>
    <recommendedName>
        <fullName evidence="4">phosphoserine transaminase</fullName>
        <ecNumber evidence="4">2.6.1.52</ecNumber>
    </recommendedName>
</protein>
<keyword evidence="7 14" id="KW-0808">Transferase</keyword>
<dbReference type="InterPro" id="IPR015422">
    <property type="entry name" value="PyrdxlP-dep_Trfase_small"/>
</dbReference>
<dbReference type="OrthoDB" id="1703350at2759"/>
<dbReference type="GO" id="GO:0005737">
    <property type="term" value="C:cytoplasm"/>
    <property type="evidence" value="ECO:0007669"/>
    <property type="project" value="TreeGrafter"/>
</dbReference>
<evidence type="ECO:0000256" key="2">
    <source>
        <dbReference type="ARBA" id="ARBA00005099"/>
    </source>
</evidence>
<dbReference type="GO" id="GO:0030170">
    <property type="term" value="F:pyridoxal phosphate binding"/>
    <property type="evidence" value="ECO:0007669"/>
    <property type="project" value="TreeGrafter"/>
</dbReference>
<evidence type="ECO:0000256" key="1">
    <source>
        <dbReference type="ARBA" id="ARBA00001933"/>
    </source>
</evidence>
<dbReference type="InterPro" id="IPR015424">
    <property type="entry name" value="PyrdxlP-dep_Trfase"/>
</dbReference>
<gene>
    <name evidence="14" type="ORF">SPHA_43753</name>
</gene>
<dbReference type="PANTHER" id="PTHR43247:SF1">
    <property type="entry name" value="PHOSPHOSERINE AMINOTRANSFERASE"/>
    <property type="match status" value="1"/>
</dbReference>
<dbReference type="InterPro" id="IPR015421">
    <property type="entry name" value="PyrdxlP-dep_Trfase_major"/>
</dbReference>
<dbReference type="PROSITE" id="PS00595">
    <property type="entry name" value="AA_TRANSFER_CLASS_5"/>
    <property type="match status" value="1"/>
</dbReference>
<dbReference type="FunFam" id="3.90.1150.10:FF:000006">
    <property type="entry name" value="Phosphoserine aminotransferase"/>
    <property type="match status" value="1"/>
</dbReference>
<dbReference type="Proteomes" id="UP000597762">
    <property type="component" value="Unassembled WGS sequence"/>
</dbReference>
<dbReference type="EMBL" id="CAHIKZ030002216">
    <property type="protein sequence ID" value="CAE1282977.1"/>
    <property type="molecule type" value="Genomic_DNA"/>
</dbReference>
<dbReference type="PANTHER" id="PTHR43247">
    <property type="entry name" value="PHOSPHOSERINE AMINOTRANSFERASE"/>
    <property type="match status" value="1"/>
</dbReference>
<keyword evidence="8" id="KW-0663">Pyridoxal phosphate</keyword>
<dbReference type="AlphaFoldDB" id="A0A812D0K6"/>
<evidence type="ECO:0000256" key="5">
    <source>
        <dbReference type="ARBA" id="ARBA00022576"/>
    </source>
</evidence>
<dbReference type="InterPro" id="IPR000192">
    <property type="entry name" value="Aminotrans_V_dom"/>
</dbReference>
<dbReference type="Gene3D" id="3.90.1150.10">
    <property type="entry name" value="Aspartate Aminotransferase, domain 1"/>
    <property type="match status" value="1"/>
</dbReference>
<evidence type="ECO:0000256" key="11">
    <source>
        <dbReference type="ARBA" id="ARBA00049007"/>
    </source>
</evidence>
<feature type="domain" description="Aminotransferase class V" evidence="13">
    <location>
        <begin position="1"/>
        <end position="179"/>
    </location>
</feature>
<proteinExistence type="inferred from homology"/>
<comment type="similarity">
    <text evidence="3">Belongs to the class-V pyridoxal-phosphate-dependent aminotransferase family. SerC subfamily.</text>
</comment>
<keyword evidence="6" id="KW-0028">Amino-acid biosynthesis</keyword>
<evidence type="ECO:0000313" key="15">
    <source>
        <dbReference type="Proteomes" id="UP000597762"/>
    </source>
</evidence>
<dbReference type="UniPathway" id="UPA00135">
    <property type="reaction ID" value="UER00197"/>
</dbReference>
<evidence type="ECO:0000313" key="14">
    <source>
        <dbReference type="EMBL" id="CAE1282977.1"/>
    </source>
</evidence>
<dbReference type="Gene3D" id="3.40.640.10">
    <property type="entry name" value="Type I PLP-dependent aspartate aminotransferase-like (Major domain)"/>
    <property type="match status" value="1"/>
</dbReference>
<evidence type="ECO:0000259" key="13">
    <source>
        <dbReference type="Pfam" id="PF00266"/>
    </source>
</evidence>
<dbReference type="EC" id="2.6.1.52" evidence="4"/>
<dbReference type="UniPathway" id="UPA00244">
    <property type="reaction ID" value="UER00311"/>
</dbReference>
<dbReference type="SUPFAM" id="SSF53383">
    <property type="entry name" value="PLP-dependent transferases"/>
    <property type="match status" value="1"/>
</dbReference>
<comment type="catalytic activity">
    <reaction evidence="11">
        <text>O-phospho-L-serine + 2-oxoglutarate = 3-phosphooxypyruvate + L-glutamate</text>
        <dbReference type="Rhea" id="RHEA:14329"/>
        <dbReference type="ChEBI" id="CHEBI:16810"/>
        <dbReference type="ChEBI" id="CHEBI:18110"/>
        <dbReference type="ChEBI" id="CHEBI:29985"/>
        <dbReference type="ChEBI" id="CHEBI:57524"/>
        <dbReference type="EC" id="2.6.1.52"/>
    </reaction>
</comment>
<evidence type="ECO:0000256" key="6">
    <source>
        <dbReference type="ARBA" id="ARBA00022605"/>
    </source>
</evidence>
<keyword evidence="5 14" id="KW-0032">Aminotransferase</keyword>
<comment type="cofactor">
    <cofactor evidence="1 12">
        <name>pyridoxal 5'-phosphate</name>
        <dbReference type="ChEBI" id="CHEBI:597326"/>
    </cofactor>
</comment>
<evidence type="ECO:0000256" key="10">
    <source>
        <dbReference type="ARBA" id="ARBA00047630"/>
    </source>
</evidence>
<comment type="pathway">
    <text evidence="2">Amino-acid biosynthesis; L-serine biosynthesis; L-serine from 3-phospho-D-glycerate: step 2/3.</text>
</comment>
<evidence type="ECO:0000256" key="7">
    <source>
        <dbReference type="ARBA" id="ARBA00022679"/>
    </source>
</evidence>
<dbReference type="InterPro" id="IPR020578">
    <property type="entry name" value="Aminotrans_V_PyrdxlP_BS"/>
</dbReference>
<dbReference type="InterPro" id="IPR022278">
    <property type="entry name" value="Pser_aminoTfrase"/>
</dbReference>
<keyword evidence="9" id="KW-0718">Serine biosynthesis</keyword>
<evidence type="ECO:0000256" key="4">
    <source>
        <dbReference type="ARBA" id="ARBA00013030"/>
    </source>
</evidence>